<feature type="signal peptide" evidence="2">
    <location>
        <begin position="1"/>
        <end position="23"/>
    </location>
</feature>
<feature type="region of interest" description="Disordered" evidence="1">
    <location>
        <begin position="39"/>
        <end position="80"/>
    </location>
</feature>
<feature type="compositionally biased region" description="Low complexity" evidence="1">
    <location>
        <begin position="39"/>
        <end position="62"/>
    </location>
</feature>
<keyword evidence="4" id="KW-1185">Reference proteome</keyword>
<comment type="caution">
    <text evidence="3">The sequence shown here is derived from an EMBL/GenBank/DDBJ whole genome shotgun (WGS) entry which is preliminary data.</text>
</comment>
<proteinExistence type="predicted"/>
<organism evidence="3 4">
    <name type="scientific">Mycolicibacterium thermoresistibile (strain ATCC 19527 / DSM 44167 / CIP 105390 / JCM 6362 / NCTC 10409 / 316)</name>
    <name type="common">Mycobacterium thermoresistibile</name>
    <dbReference type="NCBI Taxonomy" id="1078020"/>
    <lineage>
        <taxon>Bacteria</taxon>
        <taxon>Bacillati</taxon>
        <taxon>Actinomycetota</taxon>
        <taxon>Actinomycetes</taxon>
        <taxon>Mycobacteriales</taxon>
        <taxon>Mycobacteriaceae</taxon>
        <taxon>Mycolicibacterium</taxon>
    </lineage>
</organism>
<evidence type="ECO:0008006" key="5">
    <source>
        <dbReference type="Google" id="ProtNLM"/>
    </source>
</evidence>
<evidence type="ECO:0000313" key="4">
    <source>
        <dbReference type="Proteomes" id="UP000004915"/>
    </source>
</evidence>
<protein>
    <recommendedName>
        <fullName evidence="5">Lipoprotein</fullName>
    </recommendedName>
</protein>
<dbReference type="eggNOG" id="ENOG50300RC">
    <property type="taxonomic scope" value="Bacteria"/>
</dbReference>
<reference evidence="3 4" key="1">
    <citation type="submission" date="2011-11" db="EMBL/GenBank/DDBJ databases">
        <authorList>
            <consortium name="Tuberculosis Structural Genomics Consortium"/>
            <person name="Ioerger T.R."/>
        </authorList>
    </citation>
    <scope>NUCLEOTIDE SEQUENCE [LARGE SCALE GENOMIC DNA]</scope>
    <source>
        <strain evidence="4">ATCC 19527 / DSM 44167 / CIP 105390 / JCM 6362 / NCTC 10409 / 316</strain>
    </source>
</reference>
<accession>G7CBN6</accession>
<dbReference type="Proteomes" id="UP000004915">
    <property type="component" value="Unassembled WGS sequence"/>
</dbReference>
<dbReference type="PROSITE" id="PS51257">
    <property type="entry name" value="PROKAR_LIPOPROTEIN"/>
    <property type="match status" value="1"/>
</dbReference>
<feature type="chain" id="PRO_5003490720" description="Lipoprotein" evidence="2">
    <location>
        <begin position="24"/>
        <end position="162"/>
    </location>
</feature>
<keyword evidence="2" id="KW-0732">Signal</keyword>
<dbReference type="AlphaFoldDB" id="G7CBN6"/>
<evidence type="ECO:0000256" key="1">
    <source>
        <dbReference type="SAM" id="MobiDB-lite"/>
    </source>
</evidence>
<name>G7CBN6_MYCT3</name>
<dbReference type="PATRIC" id="fig|1078020.3.peg.369"/>
<gene>
    <name evidence="3" type="ORF">KEK_01900</name>
</gene>
<dbReference type="EMBL" id="AGVE01000014">
    <property type="protein sequence ID" value="EHI14540.1"/>
    <property type="molecule type" value="Genomic_DNA"/>
</dbReference>
<evidence type="ECO:0000313" key="3">
    <source>
        <dbReference type="EMBL" id="EHI14540.1"/>
    </source>
</evidence>
<evidence type="ECO:0000256" key="2">
    <source>
        <dbReference type="SAM" id="SignalP"/>
    </source>
</evidence>
<sequence length="162" mass="17214">MTTPTYRGVMRTTTLGVTAFAGAALLLVACGSSDQTESTVTVTEPAATTEATTTTGPAGPGEQNAPPADGTPMRPARDQCVRIDPAPDGRYQVFEAGSAVVTFADGRLTVESVTPAEGWTHQVDEREPGEVEIEFRRDAEQLDLELDVDDGRLEVKICNDDD</sequence>